<dbReference type="PROSITE" id="PS01238">
    <property type="entry name" value="GDA1_CD39_NTPASE"/>
    <property type="match status" value="1"/>
</dbReference>
<keyword evidence="7" id="KW-0547">Nucleotide-binding</keyword>
<feature type="region of interest" description="Disordered" evidence="9">
    <location>
        <begin position="114"/>
        <end position="167"/>
    </location>
</feature>
<dbReference type="OrthoDB" id="6372431at2759"/>
<gene>
    <name evidence="11" type="ORF">K443DRAFT_683932</name>
</gene>
<reference evidence="12" key="2">
    <citation type="submission" date="2015-01" db="EMBL/GenBank/DDBJ databases">
        <title>Evolutionary Origins and Diversification of the Mycorrhizal Mutualists.</title>
        <authorList>
            <consortium name="DOE Joint Genome Institute"/>
            <consortium name="Mycorrhizal Genomics Consortium"/>
            <person name="Kohler A."/>
            <person name="Kuo A."/>
            <person name="Nagy L.G."/>
            <person name="Floudas D."/>
            <person name="Copeland A."/>
            <person name="Barry K.W."/>
            <person name="Cichocki N."/>
            <person name="Veneault-Fourrey C."/>
            <person name="LaButti K."/>
            <person name="Lindquist E.A."/>
            <person name="Lipzen A."/>
            <person name="Lundell T."/>
            <person name="Morin E."/>
            <person name="Murat C."/>
            <person name="Riley R."/>
            <person name="Ohm R."/>
            <person name="Sun H."/>
            <person name="Tunlid A."/>
            <person name="Henrissat B."/>
            <person name="Grigoriev I.V."/>
            <person name="Hibbett D.S."/>
            <person name="Martin F."/>
        </authorList>
    </citation>
    <scope>NUCLEOTIDE SEQUENCE [LARGE SCALE GENOMIC DNA]</scope>
    <source>
        <strain evidence="12">LaAM-08-1</strain>
    </source>
</reference>
<keyword evidence="10" id="KW-0812">Transmembrane</keyword>
<evidence type="ECO:0000256" key="8">
    <source>
        <dbReference type="RuleBase" id="RU003833"/>
    </source>
</evidence>
<comment type="subcellular location">
    <subcellularLocation>
        <location evidence="1">Golgi apparatus membrane</location>
        <topology evidence="1">Single-pass type II membrane protein</topology>
    </subcellularLocation>
</comment>
<keyword evidence="7" id="KW-0067">ATP-binding</keyword>
<dbReference type="Pfam" id="PF01150">
    <property type="entry name" value="GDA1_CD39"/>
    <property type="match status" value="1"/>
</dbReference>
<dbReference type="EC" id="3.6.1.42" evidence="5"/>
<proteinExistence type="inferred from homology"/>
<dbReference type="GO" id="GO:0004382">
    <property type="term" value="F:GDP phosphatase activity"/>
    <property type="evidence" value="ECO:0007669"/>
    <property type="project" value="UniProtKB-EC"/>
</dbReference>
<evidence type="ECO:0000256" key="5">
    <source>
        <dbReference type="ARBA" id="ARBA00038903"/>
    </source>
</evidence>
<dbReference type="STRING" id="1095629.A0A0C9X977"/>
<evidence type="ECO:0000256" key="7">
    <source>
        <dbReference type="PIRSR" id="PIRSR600407-2"/>
    </source>
</evidence>
<keyword evidence="10" id="KW-0472">Membrane</keyword>
<keyword evidence="3 8" id="KW-0378">Hydrolase</keyword>
<evidence type="ECO:0000256" key="3">
    <source>
        <dbReference type="ARBA" id="ARBA00022801"/>
    </source>
</evidence>
<protein>
    <recommendedName>
        <fullName evidence="5">guanosine-diphosphatase</fullName>
        <ecNumber evidence="5">3.6.1.42</ecNumber>
    </recommendedName>
</protein>
<feature type="compositionally biased region" description="Low complexity" evidence="9">
    <location>
        <begin position="156"/>
        <end position="167"/>
    </location>
</feature>
<feature type="transmembrane region" description="Helical" evidence="10">
    <location>
        <begin position="73"/>
        <end position="92"/>
    </location>
</feature>
<comment type="similarity">
    <text evidence="2 8">Belongs to the GDA1/CD39 NTPase family.</text>
</comment>
<feature type="compositionally biased region" description="Polar residues" evidence="9">
    <location>
        <begin position="10"/>
        <end position="20"/>
    </location>
</feature>
<dbReference type="GO" id="GO:0005524">
    <property type="term" value="F:ATP binding"/>
    <property type="evidence" value="ECO:0007669"/>
    <property type="project" value="UniProtKB-KW"/>
</dbReference>
<comment type="function">
    <text evidence="4">After transfer of sugars to endogenous macromolecular acceptors, the enzyme converts nucleoside diphosphates to nucleoside monophosphates which in turn exit the Golgi lumen in a coupled antiporter reaction, allowing entry of additional nucleotide sugar from the cytosol.</text>
</comment>
<dbReference type="AlphaFoldDB" id="A0A0C9X977"/>
<evidence type="ECO:0000313" key="11">
    <source>
        <dbReference type="EMBL" id="KIJ94236.1"/>
    </source>
</evidence>
<dbReference type="GO" id="GO:0006487">
    <property type="term" value="P:protein N-linked glycosylation"/>
    <property type="evidence" value="ECO:0007669"/>
    <property type="project" value="TreeGrafter"/>
</dbReference>
<evidence type="ECO:0000256" key="10">
    <source>
        <dbReference type="SAM" id="Phobius"/>
    </source>
</evidence>
<evidence type="ECO:0000256" key="4">
    <source>
        <dbReference type="ARBA" id="ARBA00037742"/>
    </source>
</evidence>
<dbReference type="InterPro" id="IPR000407">
    <property type="entry name" value="GDA1_CD39_NTPase"/>
</dbReference>
<dbReference type="CDD" id="cd24040">
    <property type="entry name" value="ASKHA_NBD_GDA1"/>
    <property type="match status" value="1"/>
</dbReference>
<dbReference type="GO" id="GO:0045134">
    <property type="term" value="F:UDP phosphatase activity"/>
    <property type="evidence" value="ECO:0007669"/>
    <property type="project" value="TreeGrafter"/>
</dbReference>
<feature type="active site" description="Proton acceptor" evidence="6">
    <location>
        <position position="298"/>
    </location>
</feature>
<dbReference type="GO" id="GO:0017111">
    <property type="term" value="F:ribonucleoside triphosphate phosphatase activity"/>
    <property type="evidence" value="ECO:0007669"/>
    <property type="project" value="TreeGrafter"/>
</dbReference>
<keyword evidence="10" id="KW-1133">Transmembrane helix</keyword>
<evidence type="ECO:0000256" key="1">
    <source>
        <dbReference type="ARBA" id="ARBA00004323"/>
    </source>
</evidence>
<keyword evidence="12" id="KW-1185">Reference proteome</keyword>
<evidence type="ECO:0000256" key="6">
    <source>
        <dbReference type="PIRSR" id="PIRSR600407-1"/>
    </source>
</evidence>
<accession>A0A0C9X977</accession>
<dbReference type="Gene3D" id="3.30.420.40">
    <property type="match status" value="1"/>
</dbReference>
<dbReference type="HOGENOM" id="CLU_010246_4_2_1"/>
<dbReference type="Proteomes" id="UP000054477">
    <property type="component" value="Unassembled WGS sequence"/>
</dbReference>
<dbReference type="PANTHER" id="PTHR11782">
    <property type="entry name" value="ADENOSINE/GUANOSINE DIPHOSPHATASE"/>
    <property type="match status" value="1"/>
</dbReference>
<name>A0A0C9X977_9AGAR</name>
<dbReference type="GO" id="GO:0000139">
    <property type="term" value="C:Golgi membrane"/>
    <property type="evidence" value="ECO:0007669"/>
    <property type="project" value="UniProtKB-SubCell"/>
</dbReference>
<evidence type="ECO:0000313" key="12">
    <source>
        <dbReference type="Proteomes" id="UP000054477"/>
    </source>
</evidence>
<dbReference type="Gene3D" id="3.30.420.150">
    <property type="entry name" value="Exopolyphosphatase. Domain 2"/>
    <property type="match status" value="1"/>
</dbReference>
<evidence type="ECO:0000256" key="2">
    <source>
        <dbReference type="ARBA" id="ARBA00009283"/>
    </source>
</evidence>
<dbReference type="EMBL" id="KN838803">
    <property type="protein sequence ID" value="KIJ94236.1"/>
    <property type="molecule type" value="Genomic_DNA"/>
</dbReference>
<sequence length="593" mass="64633">MLDSEKTSTRNEVNSNSKATTTGFAHPAIVNNTNNLTSRSRYLMAILSPRSSNYDRLEGGMGPSRVGGMKRFAWKKFAVGAALLVGVVWLFGPRAHTFSWGGNGNADLEVEGYHTDTAPAPSKTHHQQTQQQQHPPVPAPTPATAHPDSYETDPDPSSTTHCTHPHSSPGTLVQYALMIDAGSTGSRIHIYKFNNCGPSPEYEYEVFKMTQPGLSSFAGNPEGAAQSLDVLLDEAVRVIPKAMHGCTPVAVKATAGLRLLPGSQSADILKAVEGRIHSSYPFQLQEKDGVVIMDGKDEGVYAWITANYLLGTIKASTPPDTPTYAVLDLGGASTQIVFEPVFASSDMRLEEGEHKYDLQFGGRSHVLYQHSYLGYGLMRARRHVHRLVDFMSTLQGTKPKAVVGNPCLAKGTQRVVNVKDEATGVERKVTMDGGDIGSFEACDRVVQLVLAKDAICELKPCSFNGVYQPSLLSSFPNGKVLLLSYFYDRLFPLLLPSSPITVSTIASTAHQVCEGRDEWLRKHWGTDSELMAELADRPEWCLDLTFMHALLRLGYEFEDTREVAIGKKIGGTELGWCLGATIAMVGGELKCRI</sequence>
<dbReference type="GO" id="GO:0009134">
    <property type="term" value="P:nucleoside diphosphate catabolic process"/>
    <property type="evidence" value="ECO:0007669"/>
    <property type="project" value="TreeGrafter"/>
</dbReference>
<dbReference type="PANTHER" id="PTHR11782:SF83">
    <property type="entry name" value="GUANOSINE-DIPHOSPHATASE"/>
    <property type="match status" value="1"/>
</dbReference>
<feature type="binding site" evidence="7">
    <location>
        <begin position="331"/>
        <end position="335"/>
    </location>
    <ligand>
        <name>ATP</name>
        <dbReference type="ChEBI" id="CHEBI:30616"/>
    </ligand>
</feature>
<organism evidence="11 12">
    <name type="scientific">Laccaria amethystina LaAM-08-1</name>
    <dbReference type="NCBI Taxonomy" id="1095629"/>
    <lineage>
        <taxon>Eukaryota</taxon>
        <taxon>Fungi</taxon>
        <taxon>Dikarya</taxon>
        <taxon>Basidiomycota</taxon>
        <taxon>Agaricomycotina</taxon>
        <taxon>Agaricomycetes</taxon>
        <taxon>Agaricomycetidae</taxon>
        <taxon>Agaricales</taxon>
        <taxon>Agaricineae</taxon>
        <taxon>Hydnangiaceae</taxon>
        <taxon>Laccaria</taxon>
    </lineage>
</organism>
<feature type="region of interest" description="Disordered" evidence="9">
    <location>
        <begin position="1"/>
        <end position="20"/>
    </location>
</feature>
<reference evidence="11 12" key="1">
    <citation type="submission" date="2014-04" db="EMBL/GenBank/DDBJ databases">
        <authorList>
            <consortium name="DOE Joint Genome Institute"/>
            <person name="Kuo A."/>
            <person name="Kohler A."/>
            <person name="Nagy L.G."/>
            <person name="Floudas D."/>
            <person name="Copeland A."/>
            <person name="Barry K.W."/>
            <person name="Cichocki N."/>
            <person name="Veneault-Fourrey C."/>
            <person name="LaButti K."/>
            <person name="Lindquist E.A."/>
            <person name="Lipzen A."/>
            <person name="Lundell T."/>
            <person name="Morin E."/>
            <person name="Murat C."/>
            <person name="Sun H."/>
            <person name="Tunlid A."/>
            <person name="Henrissat B."/>
            <person name="Grigoriev I.V."/>
            <person name="Hibbett D.S."/>
            <person name="Martin F."/>
            <person name="Nordberg H.P."/>
            <person name="Cantor M.N."/>
            <person name="Hua S.X."/>
        </authorList>
    </citation>
    <scope>NUCLEOTIDE SEQUENCE [LARGE SCALE GENOMIC DNA]</scope>
    <source>
        <strain evidence="11 12">LaAM-08-1</strain>
    </source>
</reference>
<evidence type="ECO:0000256" key="9">
    <source>
        <dbReference type="SAM" id="MobiDB-lite"/>
    </source>
</evidence>